<feature type="transmembrane region" description="Helical" evidence="5">
    <location>
        <begin position="12"/>
        <end position="38"/>
    </location>
</feature>
<proteinExistence type="predicted"/>
<feature type="transmembrane region" description="Helical" evidence="5">
    <location>
        <begin position="83"/>
        <end position="103"/>
    </location>
</feature>
<evidence type="ECO:0000256" key="2">
    <source>
        <dbReference type="ARBA" id="ARBA00022692"/>
    </source>
</evidence>
<keyword evidence="7" id="KW-1185">Reference proteome</keyword>
<evidence type="ECO:0000313" key="7">
    <source>
        <dbReference type="Proteomes" id="UP000818266"/>
    </source>
</evidence>
<feature type="transmembrane region" description="Helical" evidence="5">
    <location>
        <begin position="115"/>
        <end position="134"/>
    </location>
</feature>
<reference evidence="6 7" key="1">
    <citation type="submission" date="2019-06" db="EMBL/GenBank/DDBJ databases">
        <authorList>
            <person name="De-Chao Zhang Q."/>
        </authorList>
    </citation>
    <scope>NUCLEOTIDE SEQUENCE [LARGE SCALE GENOMIC DNA]</scope>
    <source>
        <strain evidence="6 7">KN1116</strain>
    </source>
</reference>
<dbReference type="Pfam" id="PF07681">
    <property type="entry name" value="DoxX"/>
    <property type="match status" value="1"/>
</dbReference>
<dbReference type="PANTHER" id="PTHR36974">
    <property type="entry name" value="MEMBRANE PROTEIN-RELATED"/>
    <property type="match status" value="1"/>
</dbReference>
<dbReference type="GO" id="GO:0016020">
    <property type="term" value="C:membrane"/>
    <property type="evidence" value="ECO:0007669"/>
    <property type="project" value="UniProtKB-SubCell"/>
</dbReference>
<comment type="subcellular location">
    <subcellularLocation>
        <location evidence="1">Membrane</location>
        <topology evidence="1">Multi-pass membrane protein</topology>
    </subcellularLocation>
</comment>
<protein>
    <submittedName>
        <fullName evidence="6">DoxX family membrane protein</fullName>
    </submittedName>
</protein>
<dbReference type="EMBL" id="VIKT02000001">
    <property type="protein sequence ID" value="NHF61734.1"/>
    <property type="molecule type" value="Genomic_DNA"/>
</dbReference>
<dbReference type="InterPro" id="IPR032808">
    <property type="entry name" value="DoxX"/>
</dbReference>
<keyword evidence="4 5" id="KW-0472">Membrane</keyword>
<dbReference type="PANTHER" id="PTHR36974:SF1">
    <property type="entry name" value="DOXX FAMILY MEMBRANE PROTEIN"/>
    <property type="match status" value="1"/>
</dbReference>
<evidence type="ECO:0000256" key="3">
    <source>
        <dbReference type="ARBA" id="ARBA00022989"/>
    </source>
</evidence>
<evidence type="ECO:0000313" key="6">
    <source>
        <dbReference type="EMBL" id="NHF61734.1"/>
    </source>
</evidence>
<sequence>MERGGCLVTVELALTVARIITAVVFVAIGITHFVPSVVRTMAAMVPAVFHGRPFSPRGWVWVTGVAEIAGGIGLLVPATRPAAGILLAVFLVCVFPANAYAAHHRDRFGVVAVPLVPRMLMQLALIALVLWVGLA</sequence>
<gene>
    <name evidence="6" type="ORF">FK219_000510</name>
</gene>
<name>A0A9E5JLE6_9MICO</name>
<keyword evidence="2 5" id="KW-0812">Transmembrane</keyword>
<evidence type="ECO:0000256" key="4">
    <source>
        <dbReference type="ARBA" id="ARBA00023136"/>
    </source>
</evidence>
<keyword evidence="3 5" id="KW-1133">Transmembrane helix</keyword>
<dbReference type="AlphaFoldDB" id="A0A9E5JLE6"/>
<dbReference type="Proteomes" id="UP000818266">
    <property type="component" value="Unassembled WGS sequence"/>
</dbReference>
<reference evidence="6 7" key="2">
    <citation type="submission" date="2020-03" db="EMBL/GenBank/DDBJ databases">
        <title>Chryseoglobus sp. isolated from a deep-sea seamount.</title>
        <authorList>
            <person name="Zhang D.-C."/>
        </authorList>
    </citation>
    <scope>NUCLEOTIDE SEQUENCE [LARGE SCALE GENOMIC DNA]</scope>
    <source>
        <strain evidence="6 7">KN1116</strain>
    </source>
</reference>
<feature type="transmembrane region" description="Helical" evidence="5">
    <location>
        <begin position="58"/>
        <end position="76"/>
    </location>
</feature>
<organism evidence="6 7">
    <name type="scientific">Microcella pacifica</name>
    <dbReference type="NCBI Taxonomy" id="2591847"/>
    <lineage>
        <taxon>Bacteria</taxon>
        <taxon>Bacillati</taxon>
        <taxon>Actinomycetota</taxon>
        <taxon>Actinomycetes</taxon>
        <taxon>Micrococcales</taxon>
        <taxon>Microbacteriaceae</taxon>
        <taxon>Microcella</taxon>
    </lineage>
</organism>
<evidence type="ECO:0000256" key="1">
    <source>
        <dbReference type="ARBA" id="ARBA00004141"/>
    </source>
</evidence>
<evidence type="ECO:0000256" key="5">
    <source>
        <dbReference type="SAM" id="Phobius"/>
    </source>
</evidence>
<comment type="caution">
    <text evidence="6">The sequence shown here is derived from an EMBL/GenBank/DDBJ whole genome shotgun (WGS) entry which is preliminary data.</text>
</comment>
<accession>A0A9E5JLE6</accession>
<dbReference type="OrthoDB" id="5120128at2"/>